<dbReference type="InterPro" id="IPR015943">
    <property type="entry name" value="WD40/YVTN_repeat-like_dom_sf"/>
</dbReference>
<comment type="caution">
    <text evidence="3">The sequence shown here is derived from an EMBL/GenBank/DDBJ whole genome shotgun (WGS) entry which is preliminary data.</text>
</comment>
<gene>
    <name evidence="3" type="ORF">Poli38472_003560</name>
</gene>
<dbReference type="SMART" id="SM00320">
    <property type="entry name" value="WD40"/>
    <property type="match status" value="5"/>
</dbReference>
<evidence type="ECO:0000256" key="2">
    <source>
        <dbReference type="SAM" id="MobiDB-lite"/>
    </source>
</evidence>
<dbReference type="PANTHER" id="PTHR47232:SF1">
    <property type="entry name" value="TRANSDUCIN FAMILY PROTEIN _ WD-40 REPEAT FAMILY PROTEIN"/>
    <property type="match status" value="1"/>
</dbReference>
<dbReference type="InterPro" id="IPR036322">
    <property type="entry name" value="WD40_repeat_dom_sf"/>
</dbReference>
<dbReference type="AlphaFoldDB" id="A0A8K1C7B6"/>
<dbReference type="InterPro" id="IPR001680">
    <property type="entry name" value="WD40_rpt"/>
</dbReference>
<evidence type="ECO:0000256" key="1">
    <source>
        <dbReference type="SAM" id="Coils"/>
    </source>
</evidence>
<feature type="coiled-coil region" evidence="1">
    <location>
        <begin position="1"/>
        <end position="28"/>
    </location>
</feature>
<dbReference type="SUPFAM" id="SSF50978">
    <property type="entry name" value="WD40 repeat-like"/>
    <property type="match status" value="1"/>
</dbReference>
<accession>A0A8K1C7B6</accession>
<dbReference type="Proteomes" id="UP000794436">
    <property type="component" value="Unassembled WGS sequence"/>
</dbReference>
<feature type="compositionally biased region" description="Basic and acidic residues" evidence="2">
    <location>
        <begin position="107"/>
        <end position="117"/>
    </location>
</feature>
<dbReference type="Gene3D" id="2.130.10.10">
    <property type="entry name" value="YVTN repeat-like/Quinoprotein amine dehydrogenase"/>
    <property type="match status" value="2"/>
</dbReference>
<protein>
    <submittedName>
        <fullName evidence="3">Uncharacterized protein</fullName>
    </submittedName>
</protein>
<reference evidence="3" key="1">
    <citation type="submission" date="2019-03" db="EMBL/GenBank/DDBJ databases">
        <title>Long read genome sequence of the mycoparasitic Pythium oligandrum ATCC 38472 isolated from sugarbeet rhizosphere.</title>
        <authorList>
            <person name="Gaulin E."/>
        </authorList>
    </citation>
    <scope>NUCLEOTIDE SEQUENCE</scope>
    <source>
        <strain evidence="3">ATCC 38472_TT</strain>
    </source>
</reference>
<feature type="region of interest" description="Disordered" evidence="2">
    <location>
        <begin position="56"/>
        <end position="145"/>
    </location>
</feature>
<name>A0A8K1C7B6_PYTOL</name>
<keyword evidence="4" id="KW-1185">Reference proteome</keyword>
<keyword evidence="1" id="KW-0175">Coiled coil</keyword>
<dbReference type="OrthoDB" id="1897642at2759"/>
<dbReference type="EMBL" id="SPLM01000144">
    <property type="protein sequence ID" value="TMW57635.1"/>
    <property type="molecule type" value="Genomic_DNA"/>
</dbReference>
<proteinExistence type="predicted"/>
<evidence type="ECO:0000313" key="3">
    <source>
        <dbReference type="EMBL" id="TMW57635.1"/>
    </source>
</evidence>
<dbReference type="Pfam" id="PF00400">
    <property type="entry name" value="WD40"/>
    <property type="match status" value="1"/>
</dbReference>
<organism evidence="3 4">
    <name type="scientific">Pythium oligandrum</name>
    <name type="common">Mycoparasitic fungus</name>
    <dbReference type="NCBI Taxonomy" id="41045"/>
    <lineage>
        <taxon>Eukaryota</taxon>
        <taxon>Sar</taxon>
        <taxon>Stramenopiles</taxon>
        <taxon>Oomycota</taxon>
        <taxon>Peronosporomycetes</taxon>
        <taxon>Pythiales</taxon>
        <taxon>Pythiaceae</taxon>
        <taxon>Pythium</taxon>
    </lineage>
</organism>
<dbReference type="PANTHER" id="PTHR47232">
    <property type="entry name" value="TRANSDUCIN FAMILY PROTEIN / WD-40 REPEAT FAMILY PROTEIN"/>
    <property type="match status" value="1"/>
</dbReference>
<sequence length="525" mass="59873">MKVAKKELTEMEDQLATLQKQVDAKKYEVMDLQIVLDGLEKRRQLQQQFLSNEAVSLDGRSKTSTHTDDDDEAAIRTGRSSRGIKRVRVIDDDEDDDDEVKIVEPPPVKKEAREASRRMSVSRRVSPEKTRHTNSGQPKEVSSEPMSDYFWGRVDVAKLLVQPRIRNIPDGCARKIRHLAFNPIQQDVFATSSDDGGLILWKYTRNNHEVSKVVSFAPTSFRKEAQCPESIAWSPGGDRLAIAFRDPVDSLSEFCVARLHELSLTNSSEPLVLPRDRLKAKSTTLHTRGISAIEWIPSGYGEGVSSRGLVTAGSDHGLVMWEEHEALKSQTDFKWRVLHREHRSDVRSICMHSQRNSIYTGGLDGLVIRYDMNSFRTHTVMERRRPHISKINAVLENPHNPNLLLISSVEQSEHNLLLHDLRERYDEKRQSTMTLSWVRSSDSKSMSQYIVPRWSPGGFHVSCGSTSGLVNVWDVRVRGPKFPYVLPQQSINVHQKQVLHATWHPRYDAMFSVSHDRSLGLLTFR</sequence>
<evidence type="ECO:0000313" key="4">
    <source>
        <dbReference type="Proteomes" id="UP000794436"/>
    </source>
</evidence>